<dbReference type="AlphaFoldDB" id="X1QZQ2"/>
<protein>
    <submittedName>
        <fullName evidence="2">Uncharacterized protein</fullName>
    </submittedName>
</protein>
<proteinExistence type="predicted"/>
<feature type="region of interest" description="Disordered" evidence="1">
    <location>
        <begin position="1"/>
        <end position="41"/>
    </location>
</feature>
<organism evidence="2">
    <name type="scientific">marine sediment metagenome</name>
    <dbReference type="NCBI Taxonomy" id="412755"/>
    <lineage>
        <taxon>unclassified sequences</taxon>
        <taxon>metagenomes</taxon>
        <taxon>ecological metagenomes</taxon>
    </lineage>
</organism>
<gene>
    <name evidence="2" type="ORF">S12H4_23967</name>
</gene>
<comment type="caution">
    <text evidence="2">The sequence shown here is derived from an EMBL/GenBank/DDBJ whole genome shotgun (WGS) entry which is preliminary data.</text>
</comment>
<name>X1QZQ2_9ZZZZ</name>
<accession>X1QZQ2</accession>
<reference evidence="2" key="1">
    <citation type="journal article" date="2014" name="Front. Microbiol.">
        <title>High frequency of phylogenetically diverse reductive dehalogenase-homologous genes in deep subseafloor sedimentary metagenomes.</title>
        <authorList>
            <person name="Kawai M."/>
            <person name="Futagami T."/>
            <person name="Toyoda A."/>
            <person name="Takaki Y."/>
            <person name="Nishi S."/>
            <person name="Hori S."/>
            <person name="Arai W."/>
            <person name="Tsubouchi T."/>
            <person name="Morono Y."/>
            <person name="Uchiyama I."/>
            <person name="Ito T."/>
            <person name="Fujiyama A."/>
            <person name="Inagaki F."/>
            <person name="Takami H."/>
        </authorList>
    </citation>
    <scope>NUCLEOTIDE SEQUENCE</scope>
    <source>
        <strain evidence="2">Expedition CK06-06</strain>
    </source>
</reference>
<feature type="non-terminal residue" evidence="2">
    <location>
        <position position="1"/>
    </location>
</feature>
<dbReference type="EMBL" id="BARW01012865">
    <property type="protein sequence ID" value="GAI73992.1"/>
    <property type="molecule type" value="Genomic_DNA"/>
</dbReference>
<sequence length="41" mass="4649">AEDEEEQEVEGKEYPQDACFQEQEPGKILPKSEVNLPGDEN</sequence>
<evidence type="ECO:0000256" key="1">
    <source>
        <dbReference type="SAM" id="MobiDB-lite"/>
    </source>
</evidence>
<evidence type="ECO:0000313" key="2">
    <source>
        <dbReference type="EMBL" id="GAI73992.1"/>
    </source>
</evidence>